<name>A0A9P0XCE3_PIEBR</name>
<proteinExistence type="predicted"/>
<dbReference type="EMBL" id="CALOZG010000029">
    <property type="protein sequence ID" value="CAH4032964.1"/>
    <property type="molecule type" value="Genomic_DNA"/>
</dbReference>
<dbReference type="AlphaFoldDB" id="A0A9P0XCE3"/>
<reference evidence="1" key="1">
    <citation type="submission" date="2022-05" db="EMBL/GenBank/DDBJ databases">
        <authorList>
            <person name="Okamura Y."/>
        </authorList>
    </citation>
    <scope>NUCLEOTIDE SEQUENCE</scope>
</reference>
<sequence>MLSFLTITEDILVAYTIQLSRNEECGATTSIGASLRLAWRPRMEIAMPPAKYDILPMKHIMGFSDLEDV</sequence>
<dbReference type="Proteomes" id="UP001152562">
    <property type="component" value="Unassembled WGS sequence"/>
</dbReference>
<accession>A0A9P0XCE3</accession>
<gene>
    <name evidence="1" type="ORF">PIBRA_LOCUS9299</name>
</gene>
<comment type="caution">
    <text evidence="1">The sequence shown here is derived from an EMBL/GenBank/DDBJ whole genome shotgun (WGS) entry which is preliminary data.</text>
</comment>
<organism evidence="1 2">
    <name type="scientific">Pieris brassicae</name>
    <name type="common">White butterfly</name>
    <name type="synonym">Large white butterfly</name>
    <dbReference type="NCBI Taxonomy" id="7116"/>
    <lineage>
        <taxon>Eukaryota</taxon>
        <taxon>Metazoa</taxon>
        <taxon>Ecdysozoa</taxon>
        <taxon>Arthropoda</taxon>
        <taxon>Hexapoda</taxon>
        <taxon>Insecta</taxon>
        <taxon>Pterygota</taxon>
        <taxon>Neoptera</taxon>
        <taxon>Endopterygota</taxon>
        <taxon>Lepidoptera</taxon>
        <taxon>Glossata</taxon>
        <taxon>Ditrysia</taxon>
        <taxon>Papilionoidea</taxon>
        <taxon>Pieridae</taxon>
        <taxon>Pierinae</taxon>
        <taxon>Pieris</taxon>
    </lineage>
</organism>
<evidence type="ECO:0000313" key="2">
    <source>
        <dbReference type="Proteomes" id="UP001152562"/>
    </source>
</evidence>
<evidence type="ECO:0000313" key="1">
    <source>
        <dbReference type="EMBL" id="CAH4032964.1"/>
    </source>
</evidence>
<protein>
    <submittedName>
        <fullName evidence="1">Uncharacterized protein</fullName>
    </submittedName>
</protein>
<keyword evidence="2" id="KW-1185">Reference proteome</keyword>